<proteinExistence type="predicted"/>
<protein>
    <submittedName>
        <fullName evidence="2">Uncharacterized protein</fullName>
    </submittedName>
</protein>
<evidence type="ECO:0000256" key="1">
    <source>
        <dbReference type="SAM" id="SignalP"/>
    </source>
</evidence>
<dbReference type="RefSeq" id="WP_188370425.1">
    <property type="nucleotide sequence ID" value="NZ_BMFH01000001.1"/>
</dbReference>
<feature type="signal peptide" evidence="1">
    <location>
        <begin position="1"/>
        <end position="19"/>
    </location>
</feature>
<dbReference type="Proteomes" id="UP000625780">
    <property type="component" value="Unassembled WGS sequence"/>
</dbReference>
<evidence type="ECO:0000313" key="3">
    <source>
        <dbReference type="Proteomes" id="UP000625780"/>
    </source>
</evidence>
<keyword evidence="1" id="KW-0732">Signal</keyword>
<dbReference type="EMBL" id="BMFH01000001">
    <property type="protein sequence ID" value="GGD52411.1"/>
    <property type="molecule type" value="Genomic_DNA"/>
</dbReference>
<organism evidence="2 3">
    <name type="scientific">Muriicola marianensis</name>
    <dbReference type="NCBI Taxonomy" id="1324801"/>
    <lineage>
        <taxon>Bacteria</taxon>
        <taxon>Pseudomonadati</taxon>
        <taxon>Bacteroidota</taxon>
        <taxon>Flavobacteriia</taxon>
        <taxon>Flavobacteriales</taxon>
        <taxon>Flavobacteriaceae</taxon>
        <taxon>Muriicola</taxon>
    </lineage>
</organism>
<comment type="caution">
    <text evidence="2">The sequence shown here is derived from an EMBL/GenBank/DDBJ whole genome shotgun (WGS) entry which is preliminary data.</text>
</comment>
<keyword evidence="3" id="KW-1185">Reference proteome</keyword>
<name>A0ABQ1R1D6_9FLAO</name>
<sequence length="118" mass="13349">MRQFLLTLCILGGSLTLQAQDKQQVTVEKGTLLTIAEPVSDQYRYVLFPRKNFIIKRGGIADMKTVYGKEVEVVDFAYTSDGDTKVTLRRTDGKKFFRNFKTVDAYLEDALTAGELTK</sequence>
<evidence type="ECO:0000313" key="2">
    <source>
        <dbReference type="EMBL" id="GGD52411.1"/>
    </source>
</evidence>
<feature type="chain" id="PRO_5046064329" evidence="1">
    <location>
        <begin position="20"/>
        <end position="118"/>
    </location>
</feature>
<gene>
    <name evidence="2" type="ORF">GCM10011361_18850</name>
</gene>
<reference evidence="3" key="1">
    <citation type="journal article" date="2019" name="Int. J. Syst. Evol. Microbiol.">
        <title>The Global Catalogue of Microorganisms (GCM) 10K type strain sequencing project: providing services to taxonomists for standard genome sequencing and annotation.</title>
        <authorList>
            <consortium name="The Broad Institute Genomics Platform"/>
            <consortium name="The Broad Institute Genome Sequencing Center for Infectious Disease"/>
            <person name="Wu L."/>
            <person name="Ma J."/>
        </authorList>
    </citation>
    <scope>NUCLEOTIDE SEQUENCE [LARGE SCALE GENOMIC DNA]</scope>
    <source>
        <strain evidence="3">CGMCC 1.12606</strain>
    </source>
</reference>
<accession>A0ABQ1R1D6</accession>